<proteinExistence type="predicted"/>
<evidence type="ECO:0000313" key="1">
    <source>
        <dbReference type="EMBL" id="SIS86000.1"/>
    </source>
</evidence>
<protein>
    <submittedName>
        <fullName evidence="1">Nucleotidyl transferase AbiEii toxin, Type IV TA system</fullName>
    </submittedName>
</protein>
<name>A0ABY1KWF7_9FLAO</name>
<dbReference type="Gene3D" id="3.10.450.620">
    <property type="entry name" value="JHP933, nucleotidyltransferase-like core domain"/>
    <property type="match status" value="1"/>
</dbReference>
<keyword evidence="2" id="KW-1185">Reference proteome</keyword>
<reference evidence="1 2" key="1">
    <citation type="submission" date="2017-01" db="EMBL/GenBank/DDBJ databases">
        <authorList>
            <person name="Varghese N."/>
            <person name="Submissions S."/>
        </authorList>
    </citation>
    <scope>NUCLEOTIDE SEQUENCE [LARGE SCALE GENOMIC DNA]</scope>
    <source>
        <strain evidence="1 2">DSM 2061</strain>
    </source>
</reference>
<dbReference type="GO" id="GO:0016740">
    <property type="term" value="F:transferase activity"/>
    <property type="evidence" value="ECO:0007669"/>
    <property type="project" value="UniProtKB-KW"/>
</dbReference>
<evidence type="ECO:0000313" key="2">
    <source>
        <dbReference type="Proteomes" id="UP000185728"/>
    </source>
</evidence>
<organism evidence="1 2">
    <name type="scientific">Zobellia uliginosa</name>
    <dbReference type="NCBI Taxonomy" id="143224"/>
    <lineage>
        <taxon>Bacteria</taxon>
        <taxon>Pseudomonadati</taxon>
        <taxon>Bacteroidota</taxon>
        <taxon>Flavobacteriia</taxon>
        <taxon>Flavobacteriales</taxon>
        <taxon>Flavobacteriaceae</taxon>
        <taxon>Zobellia</taxon>
    </lineage>
</organism>
<dbReference type="Proteomes" id="UP000185728">
    <property type="component" value="Unassembled WGS sequence"/>
</dbReference>
<sequence>MKLHLDKKLFRQAIQFTSDQMQIPAIFVEKDYWVTYALFTIFNDKIGSDTVFKGGTALSKCYNIIERFSEDIDLVVLRREGESNNKLTTKIRTISNVVSNVLPEIEIAGLTHKMGMNRKTAHSYNKEFKGDYGQIRDAIVVEATWLGYFEPHITKSVCSFIGEMMMNNEQREIAKEQNLLPFNVLVLEPSRTICEKIMSLVRFSYGENPITDLKNKIRHVYDLNQLLSVKELLTYFKSKEFDIMLLKVAQDDVASFKNNNEWLKNHPINSLIFENPAKVWTDLKIVYESDFKNLVYGSFPDETELLNTLILIQERIKTIDWNIKLENK</sequence>
<accession>A0ABY1KWF7</accession>
<dbReference type="RefSeq" id="WP_076455943.1">
    <property type="nucleotide sequence ID" value="NZ_FTOB01000004.1"/>
</dbReference>
<dbReference type="Pfam" id="PF08843">
    <property type="entry name" value="AbiEii"/>
    <property type="match status" value="1"/>
</dbReference>
<comment type="caution">
    <text evidence="1">The sequence shown here is derived from an EMBL/GenBank/DDBJ whole genome shotgun (WGS) entry which is preliminary data.</text>
</comment>
<dbReference type="InterPro" id="IPR014942">
    <property type="entry name" value="AbiEii"/>
</dbReference>
<dbReference type="EMBL" id="FTOB01000004">
    <property type="protein sequence ID" value="SIS86000.1"/>
    <property type="molecule type" value="Genomic_DNA"/>
</dbReference>
<keyword evidence="1" id="KW-0808">Transferase</keyword>
<gene>
    <name evidence="1" type="ORF">SAMN05421766_104437</name>
</gene>